<keyword evidence="3" id="KW-1185">Reference proteome</keyword>
<organism evidence="2 3">
    <name type="scientific">Rhizobium glycinendophyticum</name>
    <dbReference type="NCBI Taxonomy" id="2589807"/>
    <lineage>
        <taxon>Bacteria</taxon>
        <taxon>Pseudomonadati</taxon>
        <taxon>Pseudomonadota</taxon>
        <taxon>Alphaproteobacteria</taxon>
        <taxon>Hyphomicrobiales</taxon>
        <taxon>Rhizobiaceae</taxon>
        <taxon>Rhizobium/Agrobacterium group</taxon>
        <taxon>Rhizobium</taxon>
    </lineage>
</organism>
<gene>
    <name evidence="2" type="ORF">FJQ55_08530</name>
</gene>
<dbReference type="Pfam" id="PF07238">
    <property type="entry name" value="PilZ"/>
    <property type="match status" value="1"/>
</dbReference>
<feature type="domain" description="PilZ" evidence="1">
    <location>
        <begin position="5"/>
        <end position="84"/>
    </location>
</feature>
<accession>A0A504V0T8</accession>
<dbReference type="AlphaFoldDB" id="A0A504V0T8"/>
<dbReference type="Proteomes" id="UP000316429">
    <property type="component" value="Unassembled WGS sequence"/>
</dbReference>
<evidence type="ECO:0000313" key="2">
    <source>
        <dbReference type="EMBL" id="TPP10873.1"/>
    </source>
</evidence>
<proteinExistence type="predicted"/>
<name>A0A504V0T8_9HYPH</name>
<dbReference type="SUPFAM" id="SSF141371">
    <property type="entry name" value="PilZ domain-like"/>
    <property type="match status" value="1"/>
</dbReference>
<dbReference type="RefSeq" id="WP_140827168.1">
    <property type="nucleotide sequence ID" value="NZ_VFYP01000001.1"/>
</dbReference>
<dbReference type="InterPro" id="IPR009875">
    <property type="entry name" value="PilZ_domain"/>
</dbReference>
<dbReference type="Gene3D" id="2.40.10.220">
    <property type="entry name" value="predicted glycosyltransferase like domains"/>
    <property type="match status" value="1"/>
</dbReference>
<evidence type="ECO:0000259" key="1">
    <source>
        <dbReference type="Pfam" id="PF07238"/>
    </source>
</evidence>
<dbReference type="GO" id="GO:0035438">
    <property type="term" value="F:cyclic-di-GMP binding"/>
    <property type="evidence" value="ECO:0007669"/>
    <property type="project" value="InterPro"/>
</dbReference>
<reference evidence="2 3" key="1">
    <citation type="submission" date="2019-06" db="EMBL/GenBank/DDBJ databases">
        <title>Rhizobium sp. CL12 isolated from roots of soybean.</title>
        <authorList>
            <person name="Wang C."/>
        </authorList>
    </citation>
    <scope>NUCLEOTIDE SEQUENCE [LARGE SCALE GENOMIC DNA]</scope>
    <source>
        <strain evidence="2 3">CL12</strain>
    </source>
</reference>
<dbReference type="EMBL" id="VFYP01000001">
    <property type="protein sequence ID" value="TPP10873.1"/>
    <property type="molecule type" value="Genomic_DNA"/>
</dbReference>
<evidence type="ECO:0000313" key="3">
    <source>
        <dbReference type="Proteomes" id="UP000316429"/>
    </source>
</evidence>
<sequence length="87" mass="9751">MQNDEKRREPRLRALKAGRAVVSGGYSTFDCTVRNLSAGGAKVVFENTADIPAHFRLRFEDGTSHDCEVRWRTPREVGVQFLDARAG</sequence>
<comment type="caution">
    <text evidence="2">The sequence shown here is derived from an EMBL/GenBank/DDBJ whole genome shotgun (WGS) entry which is preliminary data.</text>
</comment>
<dbReference type="OrthoDB" id="7210926at2"/>
<protein>
    <submittedName>
        <fullName evidence="2">PilZ domain-containing protein</fullName>
    </submittedName>
</protein>